<dbReference type="InterPro" id="IPR003497">
    <property type="entry name" value="BRO_N_domain"/>
</dbReference>
<gene>
    <name evidence="2" type="ORF">KF707C_38450</name>
</gene>
<dbReference type="SMART" id="SM01040">
    <property type="entry name" value="Bro-N"/>
    <property type="match status" value="1"/>
</dbReference>
<dbReference type="PROSITE" id="PS51750">
    <property type="entry name" value="BRO_N"/>
    <property type="match status" value="1"/>
</dbReference>
<reference evidence="3" key="1">
    <citation type="submission" date="2015-05" db="EMBL/GenBank/DDBJ databases">
        <title>Draft genome sequencing of a biphenyl-degrading bacterium, Pseudomonas balearica KF707 (=NBRC110670).</title>
        <authorList>
            <person name="Kimura N."/>
            <person name="Hirose J."/>
            <person name="Watanabe T."/>
            <person name="Suenaga H."/>
            <person name="Fujihara H."/>
            <person name="Noguchi M."/>
            <person name="Hashimoto M."/>
            <person name="Shimodaira J."/>
            <person name="Tsuchikane K."/>
            <person name="Hosoyama A."/>
            <person name="Yamazoe A."/>
            <person name="Fujita N."/>
            <person name="Furukawa K."/>
        </authorList>
    </citation>
    <scope>NUCLEOTIDE SEQUENCE [LARGE SCALE GENOMIC DNA]</scope>
    <source>
        <strain evidence="3">DSM 10086 / NBRC 110670 / KF707</strain>
    </source>
</reference>
<reference evidence="2 3" key="2">
    <citation type="journal article" date="2017" name="Int. J. Syst. Evol. Microbiol.">
        <title>Pseudomonas furukawaii sp. nov., a polychlorinated biphenyl-degrading bacterium isolated from biphenyl-contaminated soil in Japan.</title>
        <authorList>
            <person name="Kimura N."/>
            <person name="Watanabe T."/>
            <person name="Suenaga H."/>
            <person name="Fujihara H."/>
            <person name="Futagami T."/>
            <person name="Goto M."/>
            <person name="Hanada S."/>
            <person name="Hirose J."/>
        </authorList>
    </citation>
    <scope>NUCLEOTIDE SEQUENCE [LARGE SCALE GENOMIC DNA]</scope>
    <source>
        <strain evidence="3">DSM 10086 / NBRC 110670 / KF707</strain>
    </source>
</reference>
<sequence>MEMPESPQLNPTPPADAEVLLPSLFIRHKRQLRAVLLEVEPWFPASDLFRLIHHPLLSERVRRNLDDDQWQRAWMRNSNGEFEEEFLISESGAYAVLMFYFHPENRAIRRWITQQVIPRLRDEGRLKGPRPRRDVIPWREHELEVLHWQGRTWLDVSECHRLLQRPERVIG</sequence>
<protein>
    <submittedName>
        <fullName evidence="2">Prophage antirepressor</fullName>
    </submittedName>
</protein>
<dbReference type="Pfam" id="PF02498">
    <property type="entry name" value="Bro-N"/>
    <property type="match status" value="1"/>
</dbReference>
<dbReference type="Proteomes" id="UP000218554">
    <property type="component" value="Chromosome"/>
</dbReference>
<dbReference type="EMBL" id="AP014862">
    <property type="protein sequence ID" value="BAU75533.1"/>
    <property type="molecule type" value="Genomic_DNA"/>
</dbReference>
<evidence type="ECO:0000313" key="3">
    <source>
        <dbReference type="Proteomes" id="UP000218554"/>
    </source>
</evidence>
<name>A0AAD1C295_METFU</name>
<organism evidence="2 3">
    <name type="scientific">Metapseudomonas furukawaii</name>
    <name type="common">Pseudomonas furukawaii</name>
    <dbReference type="NCBI Taxonomy" id="1149133"/>
    <lineage>
        <taxon>Bacteria</taxon>
        <taxon>Pseudomonadati</taxon>
        <taxon>Pseudomonadota</taxon>
        <taxon>Gammaproteobacteria</taxon>
        <taxon>Pseudomonadales</taxon>
        <taxon>Pseudomonadaceae</taxon>
        <taxon>Metapseudomonas</taxon>
    </lineage>
</organism>
<proteinExistence type="predicted"/>
<dbReference type="PANTHER" id="PTHR36180:SF2">
    <property type="entry name" value="BRO FAMILY PROTEIN"/>
    <property type="match status" value="1"/>
</dbReference>
<keyword evidence="3" id="KW-1185">Reference proteome</keyword>
<evidence type="ECO:0000259" key="1">
    <source>
        <dbReference type="PROSITE" id="PS51750"/>
    </source>
</evidence>
<dbReference type="AlphaFoldDB" id="A0AAD1C295"/>
<feature type="domain" description="Bro-N" evidence="1">
    <location>
        <begin position="18"/>
        <end position="124"/>
    </location>
</feature>
<dbReference type="PANTHER" id="PTHR36180">
    <property type="entry name" value="DNA-BINDING PROTEIN-RELATED-RELATED"/>
    <property type="match status" value="1"/>
</dbReference>
<evidence type="ECO:0000313" key="2">
    <source>
        <dbReference type="EMBL" id="BAU75533.1"/>
    </source>
</evidence>
<dbReference type="KEGG" id="pfuw:KF707C_38450"/>
<accession>A0AAD1C295</accession>